<dbReference type="InterPro" id="IPR002365">
    <property type="entry name" value="Terpene_synthase_CS"/>
</dbReference>
<name>A0ABD2ZFL3_9GENT</name>
<evidence type="ECO:0000313" key="8">
    <source>
        <dbReference type="Proteomes" id="UP001630127"/>
    </source>
</evidence>
<evidence type="ECO:0000256" key="3">
    <source>
        <dbReference type="ARBA" id="ARBA00023235"/>
    </source>
</evidence>
<evidence type="ECO:0000256" key="1">
    <source>
        <dbReference type="ARBA" id="ARBA00009755"/>
    </source>
</evidence>
<dbReference type="Proteomes" id="UP001630127">
    <property type="component" value="Unassembled WGS sequence"/>
</dbReference>
<organism evidence="7 8">
    <name type="scientific">Cinchona calisaya</name>
    <dbReference type="NCBI Taxonomy" id="153742"/>
    <lineage>
        <taxon>Eukaryota</taxon>
        <taxon>Viridiplantae</taxon>
        <taxon>Streptophyta</taxon>
        <taxon>Embryophyta</taxon>
        <taxon>Tracheophyta</taxon>
        <taxon>Spermatophyta</taxon>
        <taxon>Magnoliopsida</taxon>
        <taxon>eudicotyledons</taxon>
        <taxon>Gunneridae</taxon>
        <taxon>Pentapetalae</taxon>
        <taxon>asterids</taxon>
        <taxon>lamiids</taxon>
        <taxon>Gentianales</taxon>
        <taxon>Rubiaceae</taxon>
        <taxon>Cinchonoideae</taxon>
        <taxon>Cinchoneae</taxon>
        <taxon>Cinchona</taxon>
    </lineage>
</organism>
<dbReference type="InterPro" id="IPR018333">
    <property type="entry name" value="Squalene_cyclase"/>
</dbReference>
<feature type="domain" description="Squalene cyclase C-terminal" evidence="5">
    <location>
        <begin position="417"/>
        <end position="753"/>
    </location>
</feature>
<evidence type="ECO:0000259" key="5">
    <source>
        <dbReference type="Pfam" id="PF13243"/>
    </source>
</evidence>
<dbReference type="GO" id="GO:0042300">
    <property type="term" value="F:beta-amyrin synthase activity"/>
    <property type="evidence" value="ECO:0007669"/>
    <property type="project" value="UniProtKB-EC"/>
</dbReference>
<keyword evidence="3" id="KW-0413">Isomerase</keyword>
<dbReference type="PANTHER" id="PTHR11764">
    <property type="entry name" value="TERPENE CYCLASE/MUTASE FAMILY MEMBER"/>
    <property type="match status" value="1"/>
</dbReference>
<gene>
    <name evidence="7" type="ORF">ACH5RR_020838</name>
</gene>
<evidence type="ECO:0008006" key="9">
    <source>
        <dbReference type="Google" id="ProtNLM"/>
    </source>
</evidence>
<dbReference type="InterPro" id="IPR032697">
    <property type="entry name" value="SQ_cyclase_N"/>
</dbReference>
<dbReference type="FunFam" id="1.50.10.20:FF:000064">
    <property type="entry name" value="Uncharacterized protein"/>
    <property type="match status" value="1"/>
</dbReference>
<comment type="catalytic activity">
    <reaction evidence="4">
        <text>(S)-2,3-epoxysqualene = beta-amyrin</text>
        <dbReference type="Rhea" id="RHEA:31007"/>
        <dbReference type="ChEBI" id="CHEBI:10352"/>
        <dbReference type="ChEBI" id="CHEBI:15441"/>
        <dbReference type="EC" id="5.4.99.39"/>
    </reaction>
</comment>
<proteinExistence type="inferred from homology"/>
<evidence type="ECO:0000313" key="7">
    <source>
        <dbReference type="EMBL" id="KAL3518249.1"/>
    </source>
</evidence>
<evidence type="ECO:0000256" key="4">
    <source>
        <dbReference type="ARBA" id="ARBA00051358"/>
    </source>
</evidence>
<dbReference type="InterPro" id="IPR032696">
    <property type="entry name" value="SQ_cyclase_C"/>
</dbReference>
<dbReference type="NCBIfam" id="TIGR01787">
    <property type="entry name" value="squalene_cyclas"/>
    <property type="match status" value="1"/>
</dbReference>
<dbReference type="PANTHER" id="PTHR11764:SF58">
    <property type="entry name" value="BETA-AMYRIN SYNTHASE-RELATED"/>
    <property type="match status" value="1"/>
</dbReference>
<protein>
    <recommendedName>
        <fullName evidence="9">Terpene cyclase/mutase family member</fullName>
    </recommendedName>
</protein>
<dbReference type="InterPro" id="IPR008930">
    <property type="entry name" value="Terpenoid_cyclase/PrenylTrfase"/>
</dbReference>
<dbReference type="SUPFAM" id="SSF48239">
    <property type="entry name" value="Terpenoid cyclases/Protein prenyltransferases"/>
    <property type="match status" value="3"/>
</dbReference>
<dbReference type="Pfam" id="PF13243">
    <property type="entry name" value="SQHop_cyclase_C"/>
    <property type="match status" value="1"/>
</dbReference>
<dbReference type="EMBL" id="JBJUIK010000009">
    <property type="protein sequence ID" value="KAL3518249.1"/>
    <property type="molecule type" value="Genomic_DNA"/>
</dbReference>
<comment type="similarity">
    <text evidence="1">Belongs to the terpene cyclase/mutase family.</text>
</comment>
<sequence>MWRLKVAEDGNNSPYLYSTNNFVGRQTWEFEPNGGSPEEREEIENARLQFWNNRYKVKPSSDLLWRMQFLREKNFKQSIPQVRVEDGQEITREMATASLRRAVHFFSALQASDGHWPAENAGPLFFLPPLVFCLYITGHLNTVFPAEHQKEILRYIYCHQNEDGGWGFHIEGHSTMFCTALNYICMRILGEGPDGGLNNACSRARKWILDHGSITAIPSWGKTWLSILGLFDWSGTNPMPPEFWILPSFLPMHPAKMWCYCRMVYMPMSYLYGKRFVGPITPLILQLREELYDEPYHEINWRSVRHVCAKEDLYYPHPLIQDLMWDTLYICTEPLLTRWPFNKLRERALQTTMKHIHYEDENSRYITIGCVEKVLCMLACWVEDPNGDYFKKHLARIPDYIWVAEDGMKMQSFGSQEWDTGFAIQALLASDLTEEIGETLWKGHVFVKKSQVTDNPSGDFRSMHRHISKGSWTFSDQDHGWQVSDCTAEGLKCCLIFSTMPPEIVGEKLEPERLYDAVNILLYLQSKNGGLAAWEPAGASNWLELLNPTEFFADIVVEHEYVECTSSAIQALVLFKELYPGHRKKEIESFITNAAEYLENVQMPDGSWYGNWGVCFTYGTWFALGGLSAAGKTYDNCQAVRKAVDFLLKSQRNDGGWGESYRSCPEKKYVPLEGEQSNLVHTAWAMMGLIHSGQGERDPRPLHRAAKLLINSQMENGDFPQQEITGVFMKNCMLHYAAYRNIYPLWALAEYRKIELLKQFLQEKNFKQSISQASDGRWPAENAGPLFFLPPLVWSSVCILQAILTHFSPQSTRKKFSDTFIVISSEVHLHEDSCEGPDGGLNNACLELGNGFLTMVASQQYLPGERIGFRYELDVLCILACWVEDPNGDYFKKHLARIPDYIWVAEDGMKMQTFGSQEWDTSLAIQALVASDLTEEIGETPRKGHDFIKKSQVTDNPLLVTLEACTAISLRGHGHFRTKIMCCLIFSTMPPEIVGKKLEPERLYDAVNILLYLQSKNGGLAAWEPAGASNWPELLNPTEIFIDIVVEHEYVECTSTAIQAQFCLKHGMEIGVYASHKAPGLLLEDFQLQERPMTIAKLFVKESIFSSNYREMMAVGVKAIVLALKRSCMCNY</sequence>
<accession>A0ABD2ZFL3</accession>
<keyword evidence="2" id="KW-0677">Repeat</keyword>
<evidence type="ECO:0000256" key="2">
    <source>
        <dbReference type="ARBA" id="ARBA00022737"/>
    </source>
</evidence>
<keyword evidence="8" id="KW-1185">Reference proteome</keyword>
<dbReference type="Pfam" id="PF13249">
    <property type="entry name" value="SQHop_cyclase_N"/>
    <property type="match status" value="1"/>
</dbReference>
<feature type="domain" description="Squalene cyclase N-terminal" evidence="6">
    <location>
        <begin position="100"/>
        <end position="362"/>
    </location>
</feature>
<dbReference type="Gene3D" id="1.50.10.20">
    <property type="match status" value="3"/>
</dbReference>
<evidence type="ECO:0000259" key="6">
    <source>
        <dbReference type="Pfam" id="PF13249"/>
    </source>
</evidence>
<dbReference type="FunFam" id="1.50.10.20:FF:000011">
    <property type="entry name" value="Terpene cyclase/mutase family member"/>
    <property type="match status" value="1"/>
</dbReference>
<dbReference type="PROSITE" id="PS01074">
    <property type="entry name" value="TERPENE_SYNTHASES"/>
    <property type="match status" value="1"/>
</dbReference>
<dbReference type="AlphaFoldDB" id="A0ABD2ZFL3"/>
<dbReference type="SFLD" id="SFLDG01016">
    <property type="entry name" value="Prenyltransferase_Like_2"/>
    <property type="match status" value="1"/>
</dbReference>
<dbReference type="CDD" id="cd02892">
    <property type="entry name" value="SQCY_1"/>
    <property type="match status" value="1"/>
</dbReference>
<reference evidence="7 8" key="1">
    <citation type="submission" date="2024-11" db="EMBL/GenBank/DDBJ databases">
        <title>A near-complete genome assembly of Cinchona calisaya.</title>
        <authorList>
            <person name="Lian D.C."/>
            <person name="Zhao X.W."/>
            <person name="Wei L."/>
        </authorList>
    </citation>
    <scope>NUCLEOTIDE SEQUENCE [LARGE SCALE GENOMIC DNA]</scope>
    <source>
        <tissue evidence="7">Nenye</tissue>
    </source>
</reference>
<comment type="caution">
    <text evidence="7">The sequence shown here is derived from an EMBL/GenBank/DDBJ whole genome shotgun (WGS) entry which is preliminary data.</text>
</comment>